<evidence type="ECO:0000256" key="5">
    <source>
        <dbReference type="ARBA" id="ARBA00023136"/>
    </source>
</evidence>
<feature type="transmembrane region" description="Helical" evidence="6">
    <location>
        <begin position="189"/>
        <end position="210"/>
    </location>
</feature>
<dbReference type="InterPro" id="IPR000620">
    <property type="entry name" value="EamA_dom"/>
</dbReference>
<evidence type="ECO:0000256" key="4">
    <source>
        <dbReference type="ARBA" id="ARBA00022989"/>
    </source>
</evidence>
<organism evidence="9 10">
    <name type="scientific">Ziziphus jujuba var. spinosa</name>
    <dbReference type="NCBI Taxonomy" id="714518"/>
    <lineage>
        <taxon>Eukaryota</taxon>
        <taxon>Viridiplantae</taxon>
        <taxon>Streptophyta</taxon>
        <taxon>Embryophyta</taxon>
        <taxon>Tracheophyta</taxon>
        <taxon>Spermatophyta</taxon>
        <taxon>Magnoliopsida</taxon>
        <taxon>eudicotyledons</taxon>
        <taxon>Gunneridae</taxon>
        <taxon>Pentapetalae</taxon>
        <taxon>rosids</taxon>
        <taxon>fabids</taxon>
        <taxon>Rosales</taxon>
        <taxon>Rhamnaceae</taxon>
        <taxon>Paliureae</taxon>
        <taxon>Ziziphus</taxon>
    </lineage>
</organism>
<feature type="transmembrane region" description="Helical" evidence="6">
    <location>
        <begin position="217"/>
        <end position="238"/>
    </location>
</feature>
<evidence type="ECO:0000259" key="8">
    <source>
        <dbReference type="Pfam" id="PF00892"/>
    </source>
</evidence>
<gene>
    <name evidence="9" type="ORF">FEM48_Zijuj09G0055200</name>
</gene>
<dbReference type="Gene3D" id="1.10.3730.20">
    <property type="match status" value="1"/>
</dbReference>
<evidence type="ECO:0000256" key="7">
    <source>
        <dbReference type="SAM" id="MobiDB-lite"/>
    </source>
</evidence>
<dbReference type="InterPro" id="IPR037185">
    <property type="entry name" value="EmrE-like"/>
</dbReference>
<dbReference type="Pfam" id="PF00892">
    <property type="entry name" value="EamA"/>
    <property type="match status" value="1"/>
</dbReference>
<evidence type="ECO:0000313" key="10">
    <source>
        <dbReference type="Proteomes" id="UP000813462"/>
    </source>
</evidence>
<evidence type="ECO:0000256" key="2">
    <source>
        <dbReference type="ARBA" id="ARBA00007635"/>
    </source>
</evidence>
<evidence type="ECO:0000256" key="3">
    <source>
        <dbReference type="ARBA" id="ARBA00022692"/>
    </source>
</evidence>
<dbReference type="SUPFAM" id="SSF103481">
    <property type="entry name" value="Multidrug resistance efflux transporter EmrE"/>
    <property type="match status" value="2"/>
</dbReference>
<comment type="similarity">
    <text evidence="2 6">Belongs to the drug/metabolite transporter (DMT) superfamily. Plant drug/metabolite exporter (P-DME) (TC 2.A.7.4) family.</text>
</comment>
<feature type="transmembrane region" description="Helical" evidence="6">
    <location>
        <begin position="7"/>
        <end position="25"/>
    </location>
</feature>
<dbReference type="AlphaFoldDB" id="A0A978UR58"/>
<keyword evidence="4 6" id="KW-1133">Transmembrane helix</keyword>
<dbReference type="GO" id="GO:0022857">
    <property type="term" value="F:transmembrane transporter activity"/>
    <property type="evidence" value="ECO:0007669"/>
    <property type="project" value="InterPro"/>
</dbReference>
<evidence type="ECO:0000256" key="6">
    <source>
        <dbReference type="RuleBase" id="RU363077"/>
    </source>
</evidence>
<protein>
    <recommendedName>
        <fullName evidence="6">WAT1-related protein</fullName>
    </recommendedName>
</protein>
<feature type="transmembrane region" description="Helical" evidence="6">
    <location>
        <begin position="77"/>
        <end position="97"/>
    </location>
</feature>
<keyword evidence="5 6" id="KW-0472">Membrane</keyword>
<comment type="caution">
    <text evidence="9">The sequence shown here is derived from an EMBL/GenBank/DDBJ whole genome shotgun (WGS) entry which is preliminary data.</text>
</comment>
<feature type="transmembrane region" description="Helical" evidence="6">
    <location>
        <begin position="126"/>
        <end position="146"/>
    </location>
</feature>
<comment type="subcellular location">
    <subcellularLocation>
        <location evidence="1 6">Membrane</location>
        <topology evidence="1 6">Multi-pass membrane protein</topology>
    </subcellularLocation>
</comment>
<evidence type="ECO:0000313" key="9">
    <source>
        <dbReference type="EMBL" id="KAH7517358.1"/>
    </source>
</evidence>
<dbReference type="GO" id="GO:0016020">
    <property type="term" value="C:membrane"/>
    <property type="evidence" value="ECO:0007669"/>
    <property type="project" value="UniProtKB-SubCell"/>
</dbReference>
<feature type="transmembrane region" description="Helical" evidence="6">
    <location>
        <begin position="244"/>
        <end position="262"/>
    </location>
</feature>
<proteinExistence type="inferred from homology"/>
<dbReference type="Proteomes" id="UP000813462">
    <property type="component" value="Unassembled WGS sequence"/>
</dbReference>
<name>A0A978UR58_ZIZJJ</name>
<dbReference type="PANTHER" id="PTHR31218">
    <property type="entry name" value="WAT1-RELATED PROTEIN"/>
    <property type="match status" value="1"/>
</dbReference>
<feature type="domain" description="EamA" evidence="8">
    <location>
        <begin position="123"/>
        <end position="261"/>
    </location>
</feature>
<feature type="transmembrane region" description="Helical" evidence="6">
    <location>
        <begin position="158"/>
        <end position="177"/>
    </location>
</feature>
<feature type="region of interest" description="Disordered" evidence="7">
    <location>
        <begin position="273"/>
        <end position="293"/>
    </location>
</feature>
<keyword evidence="3 6" id="KW-0812">Transmembrane</keyword>
<dbReference type="EMBL" id="JAEACU010000009">
    <property type="protein sequence ID" value="KAH7517358.1"/>
    <property type="molecule type" value="Genomic_DNA"/>
</dbReference>
<feature type="transmembrane region" description="Helical" evidence="6">
    <location>
        <begin position="45"/>
        <end position="65"/>
    </location>
</feature>
<dbReference type="InterPro" id="IPR030184">
    <property type="entry name" value="WAT1-related"/>
</dbReference>
<sequence length="293" mass="33320">MNPHVFLTYRYVVGGLVTFPFAYFLERCSLTFNMYFASLRYTSPTFVTSMISTVPSLTFTMAIILRLEALDIRSPRGITKVIGTLITLAGVLTMFLYRGSAIKSLSAALIHTRNPTVHENWTKGSILVVASCFSWSCWYIMQVFTLKKYPAQLSLTTWMNWIAAVQSAAFTVILQHKREEWIITYQNDLWSILYAGVVCSGLTIFIQLWCTKQKGPVFVTIFNPLSTLFVVILAYFFLGEIVHVGRILGAVIIIIGLYLVLWGKSKDEGHVKDQEHKETKIEMESSEERPEII</sequence>
<reference evidence="9" key="1">
    <citation type="journal article" date="2021" name="Front. Plant Sci.">
        <title>Chromosome-Scale Genome Assembly for Chinese Sour Jujube and Insights Into Its Genome Evolution and Domestication Signature.</title>
        <authorList>
            <person name="Shen L.-Y."/>
            <person name="Luo H."/>
            <person name="Wang X.-L."/>
            <person name="Wang X.-M."/>
            <person name="Qiu X.-J."/>
            <person name="Liu H."/>
            <person name="Zhou S.-S."/>
            <person name="Jia K.-H."/>
            <person name="Nie S."/>
            <person name="Bao Y.-T."/>
            <person name="Zhang R.-G."/>
            <person name="Yun Q.-Z."/>
            <person name="Chai Y.-H."/>
            <person name="Lu J.-Y."/>
            <person name="Li Y."/>
            <person name="Zhao S.-W."/>
            <person name="Mao J.-F."/>
            <person name="Jia S.-G."/>
            <person name="Mao Y.-M."/>
        </authorList>
    </citation>
    <scope>NUCLEOTIDE SEQUENCE</scope>
    <source>
        <strain evidence="9">AT0</strain>
        <tissue evidence="9">Leaf</tissue>
    </source>
</reference>
<evidence type="ECO:0000256" key="1">
    <source>
        <dbReference type="ARBA" id="ARBA00004141"/>
    </source>
</evidence>
<accession>A0A978UR58</accession>